<evidence type="ECO:0000256" key="5">
    <source>
        <dbReference type="ARBA" id="ARBA00022837"/>
    </source>
</evidence>
<dbReference type="GO" id="GO:0046872">
    <property type="term" value="F:metal ion binding"/>
    <property type="evidence" value="ECO:0007669"/>
    <property type="project" value="UniProtKB-KW"/>
</dbReference>
<feature type="domain" description="PilY1 beta-propeller" evidence="8">
    <location>
        <begin position="760"/>
        <end position="1099"/>
    </location>
</feature>
<feature type="chain" id="PRO_5013748672" evidence="7">
    <location>
        <begin position="26"/>
        <end position="1283"/>
    </location>
</feature>
<comment type="subcellular location">
    <subcellularLocation>
        <location evidence="1">Fimbrium</location>
    </subcellularLocation>
</comment>
<keyword evidence="5" id="KW-0106">Calcium</keyword>
<feature type="signal peptide" evidence="7">
    <location>
        <begin position="1"/>
        <end position="25"/>
    </location>
</feature>
<evidence type="ECO:0000256" key="1">
    <source>
        <dbReference type="ARBA" id="ARBA00004561"/>
    </source>
</evidence>
<dbReference type="Proteomes" id="UP000231501">
    <property type="component" value="Unassembled WGS sequence"/>
</dbReference>
<evidence type="ECO:0000313" key="10">
    <source>
        <dbReference type="Proteomes" id="UP000231501"/>
    </source>
</evidence>
<accession>A0A2G9CGA9</accession>
<keyword evidence="6" id="KW-0281">Fimbrium</keyword>
<gene>
    <name evidence="9" type="ORF">CS062_03330</name>
</gene>
<organism evidence="9 10">
    <name type="scientific">Roseateles chitinivorans</name>
    <dbReference type="NCBI Taxonomy" id="2917965"/>
    <lineage>
        <taxon>Bacteria</taxon>
        <taxon>Pseudomonadati</taxon>
        <taxon>Pseudomonadota</taxon>
        <taxon>Betaproteobacteria</taxon>
        <taxon>Burkholderiales</taxon>
        <taxon>Sphaerotilaceae</taxon>
        <taxon>Roseateles</taxon>
    </lineage>
</organism>
<evidence type="ECO:0000256" key="4">
    <source>
        <dbReference type="ARBA" id="ARBA00022723"/>
    </source>
</evidence>
<dbReference type="InterPro" id="IPR011047">
    <property type="entry name" value="Quinoprotein_ADH-like_sf"/>
</dbReference>
<evidence type="ECO:0000313" key="9">
    <source>
        <dbReference type="EMBL" id="PIM54664.1"/>
    </source>
</evidence>
<comment type="similarity">
    <text evidence="2">Belongs to the PilY1 family.</text>
</comment>
<evidence type="ECO:0000259" key="8">
    <source>
        <dbReference type="Pfam" id="PF05567"/>
    </source>
</evidence>
<keyword evidence="10" id="KW-1185">Reference proteome</keyword>
<evidence type="ECO:0000256" key="7">
    <source>
        <dbReference type="SAM" id="SignalP"/>
    </source>
</evidence>
<evidence type="ECO:0000256" key="3">
    <source>
        <dbReference type="ARBA" id="ARBA00022558"/>
    </source>
</evidence>
<comment type="caution">
    <text evidence="9">The sequence shown here is derived from an EMBL/GenBank/DDBJ whole genome shotgun (WGS) entry which is preliminary data.</text>
</comment>
<protein>
    <submittedName>
        <fullName evidence="9">Pilus assembly protein</fullName>
    </submittedName>
</protein>
<keyword evidence="3" id="KW-1029">Fimbrium biogenesis</keyword>
<reference evidence="9 10" key="1">
    <citation type="submission" date="2017-11" db="EMBL/GenBank/DDBJ databases">
        <title>Draft genome sequence of Mitsuaria sp. HWN-4.</title>
        <authorList>
            <person name="Gundlapally S.R."/>
        </authorList>
    </citation>
    <scope>NUCLEOTIDE SEQUENCE [LARGE SCALE GENOMIC DNA]</scope>
    <source>
        <strain evidence="9 10">HWN-4</strain>
    </source>
</reference>
<name>A0A2G9CGA9_9BURK</name>
<dbReference type="GO" id="GO:0009289">
    <property type="term" value="C:pilus"/>
    <property type="evidence" value="ECO:0007669"/>
    <property type="project" value="UniProtKB-SubCell"/>
</dbReference>
<dbReference type="EMBL" id="PEOG01000008">
    <property type="protein sequence ID" value="PIM54664.1"/>
    <property type="molecule type" value="Genomic_DNA"/>
</dbReference>
<evidence type="ECO:0000256" key="6">
    <source>
        <dbReference type="ARBA" id="ARBA00023263"/>
    </source>
</evidence>
<dbReference type="RefSeq" id="WP_099860046.1">
    <property type="nucleotide sequence ID" value="NZ_PEOG01000008.1"/>
</dbReference>
<dbReference type="Pfam" id="PF05567">
    <property type="entry name" value="T4P_PilY1"/>
    <property type="match status" value="1"/>
</dbReference>
<dbReference type="SUPFAM" id="SSF50998">
    <property type="entry name" value="Quinoprotein alcohol dehydrogenase-like"/>
    <property type="match status" value="1"/>
</dbReference>
<proteinExistence type="inferred from homology"/>
<dbReference type="InterPro" id="IPR008707">
    <property type="entry name" value="B-propeller_PilY1"/>
</dbReference>
<sequence>MSPSRLFLRLSGVAALLALVSAASAQTALSDKPVFASVAVPGNLALALSVEYPTAVSNAHTDNTYNPASTYLGYFDPNKCYDYRLADTSSDPDAIKVNHFAPTALANNHVCAKKWSGNFLNYASMQTIDPFRWALTGGSRVVDTTRATVLQKAYASGQGSINNFPDRSITSSTVIAGATPLINSKGTWGGLKMRIQGLGVSMRITNSGNNNSGSGVGFDPAAKTWDDSVSYIVDIRARVCDKTSGLDLEKNCKSYANNTIFKPEGLIQNYSSQIRFSAFGYLNDGSLSRDGGVLRSRQKYVGPTMPVPGGDPVSNPLTEWDAATGIMRNNPNVDETASPKINDIADMKAYYGVDVSYSGVMNYLNKFGSSNSYKTYDPVGELYYAVLRYFRNQGNVTSYSAPSSTSTRAAQADGFPVISEWRDPMQYSCQKNFILGIGDVNTHADRNLPGATGSSEPTKPTEVTNDKAFDAVEWTNRVGKLSGVNASLGNVQGYGGCCNNNGALIAGMAYWANSTDIRPDSDADPNSAGKQTVQTYWLDVLEFSTYKTNNQYYLATRYGGAQLPNDFAPLTQTTDLPQSWWHTGGSTDLVGSQLRPDTYFTSAKADQMVDGLAAAFTSIASRMKAYSTAFSTASQQITSVGVASYATQYDAKEWTGEVIASTLSAAEDTTATRQVEAWKFTQKLKGQLAGTGWKSNRYMVTYDTAAKAVVPFLETSLSADMKNALATPYASTATVTDYVNYLRGDRTNESSKFRVRAELVGDIVNSKVTVVAPPSLTLSEGANPGYSDYKTKFKARPNYLVVGTNAGVVHVINGSLTGDTAGREIFAYVPGALYKGPSSPSTPSVDGLAALGNPNFNHRFYIDARPTVADVDFGFTGGKRGTADWRTIVVGGLGKGGRSVYALDLTDLSGVTSEGAAASKVLWEFTTGEMGFLYGEPVITKTATHGWVVLVPTGHNNGSGKASIFMLNPKTGELITTISADKLSDDATGADPAGLNQLTPFYPDLSAAVVESVYGGDLRGNVWRADLRSGSSGYPNLVKVARAVGPNNTPQPITTAVVPIGDTTTYRRFLAFGTGKMLFANDINSTQLQRLYGIVDGTVAKFSNSGDAPTNTAFPITSANLVQLTDLTQKANIDYKTKSGWYFDLPSGYRVLSDPTYFMNIAAFSATLPSSADACNPGGTSRVYLIDLSTGQTQFANNAAYLDPGFAVTDMLFMKTDKSVDLVLSGSTASAANKTCKEGDPTCNVCPQGDPLCRAKPNQGGTVGTKILNWREIPLRNSTNGTL</sequence>
<keyword evidence="4" id="KW-0479">Metal-binding</keyword>
<evidence type="ECO:0000256" key="2">
    <source>
        <dbReference type="ARBA" id="ARBA00008387"/>
    </source>
</evidence>
<keyword evidence="7" id="KW-0732">Signal</keyword>
<dbReference type="OrthoDB" id="7156875at2"/>